<dbReference type="Gene3D" id="3.40.50.720">
    <property type="entry name" value="NAD(P)-binding Rossmann-like Domain"/>
    <property type="match status" value="1"/>
</dbReference>
<evidence type="ECO:0000259" key="1">
    <source>
        <dbReference type="Pfam" id="PF01370"/>
    </source>
</evidence>
<dbReference type="InterPro" id="IPR001509">
    <property type="entry name" value="Epimerase_deHydtase"/>
</dbReference>
<dbReference type="InterPro" id="IPR036291">
    <property type="entry name" value="NAD(P)-bd_dom_sf"/>
</dbReference>
<dbReference type="SUPFAM" id="SSF51735">
    <property type="entry name" value="NAD(P)-binding Rossmann-fold domains"/>
    <property type="match status" value="1"/>
</dbReference>
<dbReference type="AlphaFoldDB" id="A0A7C1GA57"/>
<protein>
    <submittedName>
        <fullName evidence="2">NAD-dependent epimerase/dehydratase family protein</fullName>
    </submittedName>
</protein>
<dbReference type="InterPro" id="IPR050177">
    <property type="entry name" value="Lipid_A_modif_metabolic_enz"/>
</dbReference>
<proteinExistence type="predicted"/>
<organism evidence="2">
    <name type="scientific">Thermofilum adornatum</name>
    <dbReference type="NCBI Taxonomy" id="1365176"/>
    <lineage>
        <taxon>Archaea</taxon>
        <taxon>Thermoproteota</taxon>
        <taxon>Thermoprotei</taxon>
        <taxon>Thermofilales</taxon>
        <taxon>Thermofilaceae</taxon>
        <taxon>Thermofilum</taxon>
    </lineage>
</organism>
<comment type="caution">
    <text evidence="2">The sequence shown here is derived from an EMBL/GenBank/DDBJ whole genome shotgun (WGS) entry which is preliminary data.</text>
</comment>
<dbReference type="PANTHER" id="PTHR43245">
    <property type="entry name" value="BIFUNCTIONAL POLYMYXIN RESISTANCE PROTEIN ARNA"/>
    <property type="match status" value="1"/>
</dbReference>
<gene>
    <name evidence="2" type="ORF">ENN26_04010</name>
</gene>
<accession>A0A7C1GA57</accession>
<reference evidence="2" key="1">
    <citation type="journal article" date="2020" name="mSystems">
        <title>Genome- and Community-Level Interaction Insights into Carbon Utilization and Element Cycling Functions of Hydrothermarchaeota in Hydrothermal Sediment.</title>
        <authorList>
            <person name="Zhou Z."/>
            <person name="Liu Y."/>
            <person name="Xu W."/>
            <person name="Pan J."/>
            <person name="Luo Z.H."/>
            <person name="Li M."/>
        </authorList>
    </citation>
    <scope>NUCLEOTIDE SEQUENCE [LARGE SCALE GENOMIC DNA]</scope>
    <source>
        <strain evidence="2">SpSt-116</strain>
    </source>
</reference>
<name>A0A7C1GA57_9CREN</name>
<dbReference type="PANTHER" id="PTHR43245:SF51">
    <property type="entry name" value="SHORT CHAIN DEHYDROGENASE_REDUCTASE FAMILY 42E, MEMBER 2"/>
    <property type="match status" value="1"/>
</dbReference>
<dbReference type="Pfam" id="PF01370">
    <property type="entry name" value="Epimerase"/>
    <property type="match status" value="1"/>
</dbReference>
<evidence type="ECO:0000313" key="2">
    <source>
        <dbReference type="EMBL" id="HDP14927.1"/>
    </source>
</evidence>
<feature type="domain" description="NAD-dependent epimerase/dehydratase" evidence="1">
    <location>
        <begin position="24"/>
        <end position="247"/>
    </location>
</feature>
<dbReference type="EMBL" id="DSAY01000075">
    <property type="protein sequence ID" value="HDP14927.1"/>
    <property type="molecule type" value="Genomic_DNA"/>
</dbReference>
<sequence length="352" mass="39639">MRRDFYTFGLHLYKLYQGEGPVKILVTGATGFLGGHLVEELVAKGYSVRALVRRTSNTALLRELGVEMIEGDITKPETLGPATRGVDVVVHLAAYYTFFGKKELYELVNVKGTRWLAEASLKNNVDRFIYCSSTEAIGPVKNPPADETTPLNPQFEYGRSKAKAEAEVKALAEKGLKYTIIRPSGIYGPRNVDDVSYWFITSYANRGLASLVKIGTGETLIQFAHVKDVVQGFMLALEKDVAVNQTYIITEDKWYTYNQVYEILYELTGIKPPKISVPPLLAKILLAPLEAYDRLTGEGNLMHRTALVDSVTTNRAYSIQKARKELGYQPRYDLKTGLRETIQWYKQNNYIK</sequence>